<dbReference type="SUPFAM" id="SSF52540">
    <property type="entry name" value="P-loop containing nucleoside triphosphate hydrolases"/>
    <property type="match status" value="1"/>
</dbReference>
<dbReference type="InterPro" id="IPR059117">
    <property type="entry name" value="APS_kinase_dom"/>
</dbReference>
<sequence length="174" mass="19468">MKEGFGLVIWITGLSGSGKSTIGKALYARLAGCIKNVIYLDGDSLRDILGCSAYDRAGRIDMAMRRANLAYYLSSQGMVVIVTTISMFNEVYEYNSKLFSHYIQVYIECSMSELINRNQKDLYKGFIEGRVNQVVGMDIAYDEPIIDKSSIIINNDICECLDKKVDSILSRIAV</sequence>
<organism evidence="3 4">
    <name type="scientific">Helicobacter muridarum</name>
    <dbReference type="NCBI Taxonomy" id="216"/>
    <lineage>
        <taxon>Bacteria</taxon>
        <taxon>Pseudomonadati</taxon>
        <taxon>Campylobacterota</taxon>
        <taxon>Epsilonproteobacteria</taxon>
        <taxon>Campylobacterales</taxon>
        <taxon>Helicobacteraceae</taxon>
        <taxon>Helicobacter</taxon>
    </lineage>
</organism>
<dbReference type="GO" id="GO:0004781">
    <property type="term" value="F:sulfate adenylyltransferase (ATP) activity"/>
    <property type="evidence" value="ECO:0007669"/>
    <property type="project" value="TreeGrafter"/>
</dbReference>
<reference evidence="3 4" key="1">
    <citation type="journal article" date="2014" name="Genome Announc.">
        <title>Draft genome sequences of eight enterohepatic helicobacter species isolated from both laboratory and wild rodents.</title>
        <authorList>
            <person name="Sheh A."/>
            <person name="Shen Z."/>
            <person name="Fox J.G."/>
        </authorList>
    </citation>
    <scope>NUCLEOTIDE SEQUENCE [LARGE SCALE GENOMIC DNA]</scope>
    <source>
        <strain evidence="3 4">ST1</strain>
    </source>
</reference>
<comment type="caution">
    <text evidence="3">The sequence shown here is derived from an EMBL/GenBank/DDBJ whole genome shotgun (WGS) entry which is preliminary data.</text>
</comment>
<dbReference type="InterPro" id="IPR050512">
    <property type="entry name" value="Sulf_AdTrans/APS_kinase"/>
</dbReference>
<dbReference type="AlphaFoldDB" id="A0A4U8TM47"/>
<gene>
    <name evidence="3" type="ORF">LS73_003945</name>
</gene>
<dbReference type="GO" id="GO:0004020">
    <property type="term" value="F:adenylylsulfate kinase activity"/>
    <property type="evidence" value="ECO:0007669"/>
    <property type="project" value="UniProtKB-EC"/>
</dbReference>
<dbReference type="InterPro" id="IPR027417">
    <property type="entry name" value="P-loop_NTPase"/>
</dbReference>
<dbReference type="EC" id="2.7.1.25" evidence="3"/>
<dbReference type="GO" id="GO:0010134">
    <property type="term" value="P:sulfate assimilation via adenylyl sulfate reduction"/>
    <property type="evidence" value="ECO:0007669"/>
    <property type="project" value="TreeGrafter"/>
</dbReference>
<keyword evidence="1 3" id="KW-0808">Transferase</keyword>
<dbReference type="STRING" id="216.LS73_00950"/>
<evidence type="ECO:0000259" key="2">
    <source>
        <dbReference type="Pfam" id="PF01583"/>
    </source>
</evidence>
<dbReference type="RefSeq" id="WP_034557367.1">
    <property type="nucleotide sequence ID" value="NZ_FZML01000049.1"/>
</dbReference>
<dbReference type="Proteomes" id="UP000029922">
    <property type="component" value="Unassembled WGS sequence"/>
</dbReference>
<dbReference type="PANTHER" id="PTHR42700:SF1">
    <property type="entry name" value="SULFATE ADENYLYLTRANSFERASE"/>
    <property type="match status" value="1"/>
</dbReference>
<evidence type="ECO:0000313" key="4">
    <source>
        <dbReference type="Proteomes" id="UP000029922"/>
    </source>
</evidence>
<dbReference type="Pfam" id="PF01583">
    <property type="entry name" value="APS_kinase"/>
    <property type="match status" value="1"/>
</dbReference>
<feature type="domain" description="APS kinase" evidence="2">
    <location>
        <begin position="6"/>
        <end position="145"/>
    </location>
</feature>
<keyword evidence="3" id="KW-0418">Kinase</keyword>
<dbReference type="PANTHER" id="PTHR42700">
    <property type="entry name" value="SULFATE ADENYLYLTRANSFERASE"/>
    <property type="match status" value="1"/>
</dbReference>
<evidence type="ECO:0000256" key="1">
    <source>
        <dbReference type="ARBA" id="ARBA00022679"/>
    </source>
</evidence>
<protein>
    <submittedName>
        <fullName evidence="3">Adenylyl-sulfate kinase</fullName>
        <ecNumber evidence="3">2.7.1.25</ecNumber>
    </submittedName>
</protein>
<dbReference type="EMBL" id="JRPD02000005">
    <property type="protein sequence ID" value="TLE00809.1"/>
    <property type="molecule type" value="Genomic_DNA"/>
</dbReference>
<proteinExistence type="predicted"/>
<dbReference type="NCBIfam" id="NF004041">
    <property type="entry name" value="PRK05541.1"/>
    <property type="match status" value="1"/>
</dbReference>
<dbReference type="GO" id="GO:0019379">
    <property type="term" value="P:sulfate assimilation, phosphoadenylyl sulfate reduction by phosphoadenylyl-sulfate reductase (thioredoxin)"/>
    <property type="evidence" value="ECO:0007669"/>
    <property type="project" value="TreeGrafter"/>
</dbReference>
<accession>A0A4U8TM47</accession>
<evidence type="ECO:0000313" key="3">
    <source>
        <dbReference type="EMBL" id="TLE00809.1"/>
    </source>
</evidence>
<dbReference type="Gene3D" id="3.40.50.300">
    <property type="entry name" value="P-loop containing nucleotide triphosphate hydrolases"/>
    <property type="match status" value="1"/>
</dbReference>
<dbReference type="PRINTS" id="PR01100">
    <property type="entry name" value="SHIKIMTKNASE"/>
</dbReference>
<name>A0A4U8TM47_9HELI</name>
<dbReference type="OrthoDB" id="9804504at2"/>
<dbReference type="GO" id="GO:0005737">
    <property type="term" value="C:cytoplasm"/>
    <property type="evidence" value="ECO:0007669"/>
    <property type="project" value="TreeGrafter"/>
</dbReference>